<dbReference type="Pfam" id="PF03127">
    <property type="entry name" value="GAT"/>
    <property type="match status" value="1"/>
</dbReference>
<name>A0A9P0G9B4_9CUCU</name>
<evidence type="ECO:0000313" key="13">
    <source>
        <dbReference type="EMBL" id="CAH1102681.1"/>
    </source>
</evidence>
<dbReference type="PROSITE" id="PS50180">
    <property type="entry name" value="GAE"/>
    <property type="match status" value="1"/>
</dbReference>
<feature type="domain" description="GAT" evidence="12">
    <location>
        <begin position="172"/>
        <end position="299"/>
    </location>
</feature>
<evidence type="ECO:0000259" key="10">
    <source>
        <dbReference type="PROSITE" id="PS50179"/>
    </source>
</evidence>
<keyword evidence="14" id="KW-1185">Reference proteome</keyword>
<accession>A0A9P0G9B4</accession>
<sequence>MDLITQTSLEALLLKATNSKNLNFDTAAVEAFCTLVNKEKDGIHIGVKVIAARLPIGEEKEMLQTLNILDHCMSKCGTNFQNEVGKFRFLNELIKLVSPKYLGAQTPLTVKQKILQLLYVWTLDYPKETKIIEAFDMLRKQGVVREIPNPNVPCYEPVNVTKRKVANSVFQDEEKSKILQKLLQSKDPEDIQAANWLIKSMVKEDDKRAEMKSRRISELESVQNNVRLLNEMLDSYKPEISSDGDLDLMKELYQNCERLRPSINKLILETNHEEGMLDDILKTNDELSAIFEKYNILILRGKQTAAKKPVESNESLLQFETVESKARLAQGDNKELTVDVLCDIFTNTVPDSGDVLQPVTVAKCDNSIGENSKEKSKLTGFEELDLLGHHLMKENLQNSKQVNFSRSSNDKVPMNLLSKISEMKQKQEQQQLPAKPVTVSESYNFDLSYLLNTQNGTKSPNKETHDTSDDYLVDITDEKMLEVDKHDDETTIHTVSTVASQDNGDKGQNCTIERSPKSEIKLNNVFVKLESIKPSGLPPMTVLEEKNGVSVTLHLAKDEPKEGVSVYVVTTVSKNEVPMSNYLFQAVVPKGCKLKLQPPSSTDLPAYNPFLPPSAITQIMLIANPESQHIALKFIISYTMDDETITEMGEVDRLPKL</sequence>
<dbReference type="Gene3D" id="1.20.5.170">
    <property type="match status" value="1"/>
</dbReference>
<dbReference type="GO" id="GO:0035091">
    <property type="term" value="F:phosphatidylinositol binding"/>
    <property type="evidence" value="ECO:0007669"/>
    <property type="project" value="InterPro"/>
</dbReference>
<dbReference type="GO" id="GO:0031267">
    <property type="term" value="F:small GTPase binding"/>
    <property type="evidence" value="ECO:0007669"/>
    <property type="project" value="InterPro"/>
</dbReference>
<evidence type="ECO:0000256" key="2">
    <source>
        <dbReference type="ARBA" id="ARBA00004220"/>
    </source>
</evidence>
<dbReference type="CDD" id="cd14234">
    <property type="entry name" value="GAT_GGA_meta"/>
    <property type="match status" value="1"/>
</dbReference>
<dbReference type="Pfam" id="PF02883">
    <property type="entry name" value="Alpha_adaptinC2"/>
    <property type="match status" value="1"/>
</dbReference>
<dbReference type="InterPro" id="IPR008152">
    <property type="entry name" value="Clathrin_a/b/g-adaptin_app_Ig"/>
</dbReference>
<protein>
    <recommendedName>
        <fullName evidence="15">ADP-ribosylation factor-binding protein GGA1</fullName>
    </recommendedName>
</protein>
<dbReference type="InterPro" id="IPR002014">
    <property type="entry name" value="VHS_dom"/>
</dbReference>
<dbReference type="GO" id="GO:0034394">
    <property type="term" value="P:protein localization to cell surface"/>
    <property type="evidence" value="ECO:0007669"/>
    <property type="project" value="TreeGrafter"/>
</dbReference>
<dbReference type="AlphaFoldDB" id="A0A9P0G9B4"/>
<evidence type="ECO:0000259" key="11">
    <source>
        <dbReference type="PROSITE" id="PS50180"/>
    </source>
</evidence>
<evidence type="ECO:0000259" key="12">
    <source>
        <dbReference type="PROSITE" id="PS50909"/>
    </source>
</evidence>
<keyword evidence="4" id="KW-0813">Transport</keyword>
<keyword evidence="9" id="KW-0472">Membrane</keyword>
<feature type="domain" description="GAE" evidence="11">
    <location>
        <begin position="536"/>
        <end position="655"/>
    </location>
</feature>
<dbReference type="SMART" id="SM00809">
    <property type="entry name" value="Alpha_adaptinC2"/>
    <property type="match status" value="1"/>
</dbReference>
<dbReference type="PROSITE" id="PS50909">
    <property type="entry name" value="GAT"/>
    <property type="match status" value="1"/>
</dbReference>
<dbReference type="InterPro" id="IPR013041">
    <property type="entry name" value="Clathrin_app_Ig-like_sf"/>
</dbReference>
<keyword evidence="5" id="KW-0967">Endosome</keyword>
<dbReference type="PANTHER" id="PTHR45905:SF1">
    <property type="entry name" value="GOLGI-LOCALIZED, GAMMA-ADAPTIN EAR CONTAINING, ARF BINDING PROTEIN"/>
    <property type="match status" value="1"/>
</dbReference>
<dbReference type="SUPFAM" id="SSF49348">
    <property type="entry name" value="Clathrin adaptor appendage domain"/>
    <property type="match status" value="1"/>
</dbReference>
<dbReference type="InterPro" id="IPR027422">
    <property type="entry name" value="GGA1-3"/>
</dbReference>
<evidence type="ECO:0008006" key="15">
    <source>
        <dbReference type="Google" id="ProtNLM"/>
    </source>
</evidence>
<dbReference type="GO" id="GO:0043130">
    <property type="term" value="F:ubiquitin binding"/>
    <property type="evidence" value="ECO:0007669"/>
    <property type="project" value="InterPro"/>
</dbReference>
<evidence type="ECO:0000256" key="9">
    <source>
        <dbReference type="ARBA" id="ARBA00023136"/>
    </source>
</evidence>
<dbReference type="InterPro" id="IPR038425">
    <property type="entry name" value="GAT_sf"/>
</dbReference>
<comment type="similarity">
    <text evidence="3">Belongs to the GGA protein family.</text>
</comment>
<evidence type="ECO:0000256" key="4">
    <source>
        <dbReference type="ARBA" id="ARBA00022448"/>
    </source>
</evidence>
<dbReference type="GO" id="GO:0031901">
    <property type="term" value="C:early endosome membrane"/>
    <property type="evidence" value="ECO:0007669"/>
    <property type="project" value="UniProtKB-SubCell"/>
</dbReference>
<dbReference type="OrthoDB" id="447025at2759"/>
<keyword evidence="8" id="KW-0333">Golgi apparatus</keyword>
<dbReference type="CDD" id="cd03567">
    <property type="entry name" value="VHS_GGA_metazoan"/>
    <property type="match status" value="1"/>
</dbReference>
<dbReference type="SUPFAM" id="SSF89009">
    <property type="entry name" value="GAT-like domain"/>
    <property type="match status" value="1"/>
</dbReference>
<dbReference type="GO" id="GO:0006893">
    <property type="term" value="P:Golgi to plasma membrane transport"/>
    <property type="evidence" value="ECO:0007669"/>
    <property type="project" value="TreeGrafter"/>
</dbReference>
<evidence type="ECO:0000313" key="14">
    <source>
        <dbReference type="Proteomes" id="UP001153636"/>
    </source>
</evidence>
<dbReference type="InterPro" id="IPR008942">
    <property type="entry name" value="ENTH_VHS"/>
</dbReference>
<gene>
    <name evidence="13" type="ORF">PSYICH_LOCUS3731</name>
</gene>
<dbReference type="Pfam" id="PF00790">
    <property type="entry name" value="VHS"/>
    <property type="match status" value="1"/>
</dbReference>
<comment type="subcellular location">
    <subcellularLocation>
        <location evidence="2">Early endosome membrane</location>
        <topology evidence="2">Peripheral membrane protein</topology>
    </subcellularLocation>
    <subcellularLocation>
        <location evidence="1">Golgi apparatus</location>
        <location evidence="1">trans-Golgi network membrane</location>
        <topology evidence="1">Peripheral membrane protein</topology>
    </subcellularLocation>
</comment>
<proteinExistence type="inferred from homology"/>
<keyword evidence="7" id="KW-0653">Protein transport</keyword>
<reference evidence="13" key="1">
    <citation type="submission" date="2022-01" db="EMBL/GenBank/DDBJ databases">
        <authorList>
            <person name="King R."/>
        </authorList>
    </citation>
    <scope>NUCLEOTIDE SEQUENCE</scope>
</reference>
<dbReference type="InterPro" id="IPR008153">
    <property type="entry name" value="GAE_dom"/>
</dbReference>
<evidence type="ECO:0000256" key="6">
    <source>
        <dbReference type="ARBA" id="ARBA00022843"/>
    </source>
</evidence>
<dbReference type="GO" id="GO:0005802">
    <property type="term" value="C:trans-Golgi network"/>
    <property type="evidence" value="ECO:0007669"/>
    <property type="project" value="InterPro"/>
</dbReference>
<dbReference type="SUPFAM" id="SSF48464">
    <property type="entry name" value="ENTH/VHS domain"/>
    <property type="match status" value="1"/>
</dbReference>
<dbReference type="InterPro" id="IPR004152">
    <property type="entry name" value="GAT_dom"/>
</dbReference>
<dbReference type="Gene3D" id="1.25.40.90">
    <property type="match status" value="1"/>
</dbReference>
<feature type="domain" description="VHS" evidence="10">
    <location>
        <begin position="16"/>
        <end position="146"/>
    </location>
</feature>
<evidence type="ECO:0000256" key="8">
    <source>
        <dbReference type="ARBA" id="ARBA00023034"/>
    </source>
</evidence>
<dbReference type="Pfam" id="PF18308">
    <property type="entry name" value="GGA_N-GAT"/>
    <property type="match status" value="1"/>
</dbReference>
<evidence type="ECO:0000256" key="3">
    <source>
        <dbReference type="ARBA" id="ARBA00008099"/>
    </source>
</evidence>
<dbReference type="Proteomes" id="UP001153636">
    <property type="component" value="Chromosome 13"/>
</dbReference>
<organism evidence="13 14">
    <name type="scientific">Psylliodes chrysocephalus</name>
    <dbReference type="NCBI Taxonomy" id="3402493"/>
    <lineage>
        <taxon>Eukaryota</taxon>
        <taxon>Metazoa</taxon>
        <taxon>Ecdysozoa</taxon>
        <taxon>Arthropoda</taxon>
        <taxon>Hexapoda</taxon>
        <taxon>Insecta</taxon>
        <taxon>Pterygota</taxon>
        <taxon>Neoptera</taxon>
        <taxon>Endopterygota</taxon>
        <taxon>Coleoptera</taxon>
        <taxon>Polyphaga</taxon>
        <taxon>Cucujiformia</taxon>
        <taxon>Chrysomeloidea</taxon>
        <taxon>Chrysomelidae</taxon>
        <taxon>Galerucinae</taxon>
        <taxon>Alticini</taxon>
        <taxon>Psylliodes</taxon>
    </lineage>
</organism>
<evidence type="ECO:0000256" key="7">
    <source>
        <dbReference type="ARBA" id="ARBA00022927"/>
    </source>
</evidence>
<evidence type="ECO:0000256" key="5">
    <source>
        <dbReference type="ARBA" id="ARBA00022753"/>
    </source>
</evidence>
<dbReference type="InterPro" id="IPR041198">
    <property type="entry name" value="GGA_N-GAT"/>
</dbReference>
<keyword evidence="6" id="KW-0832">Ubl conjugation</keyword>
<dbReference type="Gene3D" id="2.60.40.1230">
    <property type="match status" value="1"/>
</dbReference>
<dbReference type="EMBL" id="OV651825">
    <property type="protein sequence ID" value="CAH1102681.1"/>
    <property type="molecule type" value="Genomic_DNA"/>
</dbReference>
<dbReference type="SMART" id="SM00288">
    <property type="entry name" value="VHS"/>
    <property type="match status" value="1"/>
</dbReference>
<dbReference type="GO" id="GO:0006886">
    <property type="term" value="P:intracellular protein transport"/>
    <property type="evidence" value="ECO:0007669"/>
    <property type="project" value="InterPro"/>
</dbReference>
<evidence type="ECO:0000256" key="1">
    <source>
        <dbReference type="ARBA" id="ARBA00004150"/>
    </source>
</evidence>
<dbReference type="PROSITE" id="PS50179">
    <property type="entry name" value="VHS"/>
    <property type="match status" value="1"/>
</dbReference>
<dbReference type="Gene3D" id="1.20.58.160">
    <property type="match status" value="1"/>
</dbReference>
<dbReference type="PANTHER" id="PTHR45905">
    <property type="entry name" value="GOLGI-LOCALIZED, GAMMA-ADAPTIN EAR CONTAINING, ARF BINDING PROTEIN"/>
    <property type="match status" value="1"/>
</dbReference>